<dbReference type="InterPro" id="IPR036155">
    <property type="entry name" value="Crypto/Photolyase_N_sf"/>
</dbReference>
<dbReference type="RefSeq" id="WP_336498260.1">
    <property type="nucleotide sequence ID" value="NZ_JBAWSY010000010.1"/>
</dbReference>
<evidence type="ECO:0000256" key="2">
    <source>
        <dbReference type="ARBA" id="ARBA00022630"/>
    </source>
</evidence>
<evidence type="ECO:0000256" key="4">
    <source>
        <dbReference type="ARBA" id="ARBA00022991"/>
    </source>
</evidence>
<dbReference type="PROSITE" id="PS00691">
    <property type="entry name" value="DNA_PHOTOLYASES_1_2"/>
    <property type="match status" value="1"/>
</dbReference>
<dbReference type="GO" id="GO:0003904">
    <property type="term" value="F:deoxyribodipyrimidine photo-lyase activity"/>
    <property type="evidence" value="ECO:0007669"/>
    <property type="project" value="UniProtKB-EC"/>
</dbReference>
<dbReference type="EC" id="4.1.99.3" evidence="7"/>
<keyword evidence="2 5" id="KW-0285">Flavoprotein</keyword>
<accession>A0ABU8F6P9</accession>
<name>A0ABU8F6P9_9BACI</name>
<protein>
    <submittedName>
        <fullName evidence="7">Deoxyribodipyrimidine photo-lyase</fullName>
        <ecNumber evidence="7">4.1.99.3</ecNumber>
    </submittedName>
</protein>
<dbReference type="Gene3D" id="1.25.40.80">
    <property type="match status" value="1"/>
</dbReference>
<dbReference type="SUPFAM" id="SSF52425">
    <property type="entry name" value="Cryptochrome/photolyase, N-terminal domain"/>
    <property type="match status" value="1"/>
</dbReference>
<proteinExistence type="inferred from homology"/>
<dbReference type="Gene3D" id="3.40.50.620">
    <property type="entry name" value="HUPs"/>
    <property type="match status" value="1"/>
</dbReference>
<keyword evidence="4 5" id="KW-0157">Chromophore</keyword>
<evidence type="ECO:0000256" key="5">
    <source>
        <dbReference type="RuleBase" id="RU004182"/>
    </source>
</evidence>
<dbReference type="InterPro" id="IPR036134">
    <property type="entry name" value="Crypto/Photolyase_FAD-like_sf"/>
</dbReference>
<comment type="cofactor">
    <cofactor evidence="1">
        <name>FAD</name>
        <dbReference type="ChEBI" id="CHEBI:57692"/>
    </cofactor>
</comment>
<gene>
    <name evidence="7" type="ORF">WAX74_13635</name>
</gene>
<sequence length="470" mass="55408">MNTKKIIVWFRKDLRVHDNPALWEASQQGTVIPVFIWSKEEEKEYQASDSSLWWLHHSLLSFQQRIPLIIRVGNSLEVLQDLIHETQADAVFFNERYEPSIVNRDRKIITQLKAQYIEARTYNANLLYNPAEMFNHNQEVYKVFTTFWKKSMNVIAHHPVPTPYKFEIYKNPITSVKVEELHLLSSKYRSDKLEQYWKPGEQNALEIWEQFLSNNLYKYERKRDFPASRATSTLSPYLASGNISVRSIFYAARKDDSPILQSFIRQLVWREFSYHQLIQFPTFPMKPLRSNFEHFPWQKDEVAVDCWKKGLTGYPLVDAGMRELWETGYMHNRVRMVASSFLVKHLLIDWRIGYEWFQQTLVDFDVANNAMGWQWVTGSGIDSAPYFRIFNPIIQSEKFDSNGDYIRKWVPELAKLPAPYIHRPWDAPSDILKGIDIQLGSTYPLPIVDHSSARLRALRAYDVIKGIKKT</sequence>
<dbReference type="InterPro" id="IPR006050">
    <property type="entry name" value="DNA_photolyase_N"/>
</dbReference>
<dbReference type="InterPro" id="IPR005101">
    <property type="entry name" value="Cryptochr/Photolyase_FAD-bd"/>
</dbReference>
<feature type="domain" description="Photolyase/cryptochrome alpha/beta" evidence="6">
    <location>
        <begin position="4"/>
        <end position="127"/>
    </location>
</feature>
<dbReference type="PRINTS" id="PR00147">
    <property type="entry name" value="DNAPHOTLYASE"/>
</dbReference>
<dbReference type="InterPro" id="IPR018394">
    <property type="entry name" value="DNA_photolyase_1_CS_C"/>
</dbReference>
<dbReference type="PANTHER" id="PTHR11455:SF9">
    <property type="entry name" value="CRYPTOCHROME CIRCADIAN CLOCK 5 ISOFORM X1"/>
    <property type="match status" value="1"/>
</dbReference>
<dbReference type="Pfam" id="PF00875">
    <property type="entry name" value="DNA_photolyase"/>
    <property type="match status" value="1"/>
</dbReference>
<dbReference type="InterPro" id="IPR002081">
    <property type="entry name" value="Cryptochrome/DNA_photolyase_1"/>
</dbReference>
<dbReference type="InterPro" id="IPR014729">
    <property type="entry name" value="Rossmann-like_a/b/a_fold"/>
</dbReference>
<dbReference type="EMBL" id="JBAWSY010000010">
    <property type="protein sequence ID" value="MEI4770672.1"/>
    <property type="molecule type" value="Genomic_DNA"/>
</dbReference>
<keyword evidence="7" id="KW-0456">Lyase</keyword>
<reference evidence="7 8" key="1">
    <citation type="submission" date="2024-01" db="EMBL/GenBank/DDBJ databases">
        <title>Seven novel Bacillus-like species.</title>
        <authorList>
            <person name="Liu G."/>
        </authorList>
    </citation>
    <scope>NUCLEOTIDE SEQUENCE [LARGE SCALE GENOMIC DNA]</scope>
    <source>
        <strain evidence="7 8">FJAT-51614</strain>
    </source>
</reference>
<dbReference type="PROSITE" id="PS51645">
    <property type="entry name" value="PHR_CRY_ALPHA_BETA"/>
    <property type="match status" value="1"/>
</dbReference>
<evidence type="ECO:0000256" key="1">
    <source>
        <dbReference type="ARBA" id="ARBA00001974"/>
    </source>
</evidence>
<keyword evidence="8" id="KW-1185">Reference proteome</keyword>
<evidence type="ECO:0000313" key="7">
    <source>
        <dbReference type="EMBL" id="MEI4770672.1"/>
    </source>
</evidence>
<keyword evidence="3 5" id="KW-0274">FAD</keyword>
<dbReference type="Proteomes" id="UP001364890">
    <property type="component" value="Unassembled WGS sequence"/>
</dbReference>
<evidence type="ECO:0000259" key="6">
    <source>
        <dbReference type="PROSITE" id="PS51645"/>
    </source>
</evidence>
<organism evidence="7 8">
    <name type="scientific">Psychrobacillus mangrovi</name>
    <dbReference type="NCBI Taxonomy" id="3117745"/>
    <lineage>
        <taxon>Bacteria</taxon>
        <taxon>Bacillati</taxon>
        <taxon>Bacillota</taxon>
        <taxon>Bacilli</taxon>
        <taxon>Bacillales</taxon>
        <taxon>Bacillaceae</taxon>
        <taxon>Psychrobacillus</taxon>
    </lineage>
</organism>
<dbReference type="SUPFAM" id="SSF48173">
    <property type="entry name" value="Cryptochrome/photolyase FAD-binding domain"/>
    <property type="match status" value="1"/>
</dbReference>
<evidence type="ECO:0000256" key="3">
    <source>
        <dbReference type="ARBA" id="ARBA00022827"/>
    </source>
</evidence>
<comment type="caution">
    <text evidence="7">The sequence shown here is derived from an EMBL/GenBank/DDBJ whole genome shotgun (WGS) entry which is preliminary data.</text>
</comment>
<evidence type="ECO:0000313" key="8">
    <source>
        <dbReference type="Proteomes" id="UP001364890"/>
    </source>
</evidence>
<dbReference type="Pfam" id="PF03441">
    <property type="entry name" value="FAD_binding_7"/>
    <property type="match status" value="1"/>
</dbReference>
<dbReference type="Gene3D" id="1.10.579.10">
    <property type="entry name" value="DNA Cyclobutane Dipyrimidine Photolyase, subunit A, domain 3"/>
    <property type="match status" value="1"/>
</dbReference>
<dbReference type="PANTHER" id="PTHR11455">
    <property type="entry name" value="CRYPTOCHROME"/>
    <property type="match status" value="1"/>
</dbReference>
<dbReference type="PROSITE" id="PS00394">
    <property type="entry name" value="DNA_PHOTOLYASES_1_1"/>
    <property type="match status" value="1"/>
</dbReference>
<comment type="similarity">
    <text evidence="5">Belongs to the DNA photolyase family.</text>
</comment>